<keyword evidence="3" id="KW-1185">Reference proteome</keyword>
<dbReference type="KEGG" id="cmv:CMUST_03740"/>
<name>A0A0G3H1V7_9CORY</name>
<dbReference type="GO" id="GO:0005506">
    <property type="term" value="F:iron ion binding"/>
    <property type="evidence" value="ECO:0007669"/>
    <property type="project" value="TreeGrafter"/>
</dbReference>
<comment type="similarity">
    <text evidence="1">Belongs to the HupF/HypC family.</text>
</comment>
<dbReference type="Pfam" id="PF01455">
    <property type="entry name" value="HupF_HypC"/>
    <property type="match status" value="1"/>
</dbReference>
<dbReference type="GO" id="GO:1902670">
    <property type="term" value="F:carbon dioxide binding"/>
    <property type="evidence" value="ECO:0007669"/>
    <property type="project" value="TreeGrafter"/>
</dbReference>
<sequence>MCLGIPAKVIRIDDTSQPMPMGEIDVVGERRPCCFAYLPEAQPGDFVLIQNSFAMTLIDATAAAEALAAIHQCQPDSFDNR</sequence>
<dbReference type="RefSeq" id="WP_047261377.1">
    <property type="nucleotide sequence ID" value="NZ_CP011542.1"/>
</dbReference>
<organism evidence="2 3">
    <name type="scientific">Corynebacterium mustelae</name>
    <dbReference type="NCBI Taxonomy" id="571915"/>
    <lineage>
        <taxon>Bacteria</taxon>
        <taxon>Bacillati</taxon>
        <taxon>Actinomycetota</taxon>
        <taxon>Actinomycetes</taxon>
        <taxon>Mycobacteriales</taxon>
        <taxon>Corynebacteriaceae</taxon>
        <taxon>Corynebacterium</taxon>
    </lineage>
</organism>
<dbReference type="AlphaFoldDB" id="A0A0G3H1V7"/>
<dbReference type="PANTHER" id="PTHR35177:SF2">
    <property type="entry name" value="HYDROGENASE MATURATION FACTOR HYBG"/>
    <property type="match status" value="1"/>
</dbReference>
<dbReference type="PANTHER" id="PTHR35177">
    <property type="entry name" value="HYDROGENASE MATURATION FACTOR HYBG"/>
    <property type="match status" value="1"/>
</dbReference>
<dbReference type="PROSITE" id="PS01097">
    <property type="entry name" value="HUPF_HYPC"/>
    <property type="match status" value="1"/>
</dbReference>
<dbReference type="PATRIC" id="fig|571915.4.peg.799"/>
<dbReference type="EMBL" id="CP011542">
    <property type="protein sequence ID" value="AKK05092.1"/>
    <property type="molecule type" value="Genomic_DNA"/>
</dbReference>
<reference evidence="2 3" key="1">
    <citation type="journal article" date="2015" name="Genome Announc.">
        <title>Complete Genome Sequence of the Type Strain Corynebacterium mustelae DSM 45274, Isolated from Various Tissues of a Male Ferret with Lethal Sepsis.</title>
        <authorList>
            <person name="Ruckert C."/>
            <person name="Eimer J."/>
            <person name="Winkler A."/>
            <person name="Tauch A."/>
        </authorList>
    </citation>
    <scope>NUCLEOTIDE SEQUENCE [LARGE SCALE GENOMIC DNA]</scope>
    <source>
        <strain evidence="2 3">DSM 45274</strain>
    </source>
</reference>
<dbReference type="Gene3D" id="2.30.30.140">
    <property type="match status" value="1"/>
</dbReference>
<dbReference type="NCBIfam" id="TIGR00074">
    <property type="entry name" value="hypC_hupF"/>
    <property type="match status" value="1"/>
</dbReference>
<proteinExistence type="inferred from homology"/>
<dbReference type="OrthoDB" id="9806017at2"/>
<evidence type="ECO:0000256" key="1">
    <source>
        <dbReference type="ARBA" id="ARBA00006018"/>
    </source>
</evidence>
<dbReference type="STRING" id="571915.CMUST_03740"/>
<dbReference type="InterPro" id="IPR001109">
    <property type="entry name" value="Hydrogenase_HupF/HypC"/>
</dbReference>
<reference evidence="3" key="2">
    <citation type="submission" date="2015-05" db="EMBL/GenBank/DDBJ databases">
        <title>Complete genome sequence of Corynebacterium mustelae DSM 45274, isolated from various tissues of a male ferret with lethal sepsis.</title>
        <authorList>
            <person name="Ruckert C."/>
            <person name="Albersmeier A."/>
            <person name="Winkler A."/>
            <person name="Tauch A."/>
        </authorList>
    </citation>
    <scope>NUCLEOTIDE SEQUENCE [LARGE SCALE GENOMIC DNA]</scope>
    <source>
        <strain evidence="3">DSM 45274</strain>
    </source>
</reference>
<gene>
    <name evidence="2" type="ORF">CMUST_03740</name>
</gene>
<dbReference type="SUPFAM" id="SSF159127">
    <property type="entry name" value="HupF/HypC-like"/>
    <property type="match status" value="1"/>
</dbReference>
<protein>
    <submittedName>
        <fullName evidence="2">Hydrogenase assembly chaperone HypC/HupF</fullName>
    </submittedName>
</protein>
<evidence type="ECO:0000313" key="3">
    <source>
        <dbReference type="Proteomes" id="UP000035199"/>
    </source>
</evidence>
<accession>A0A0G3H1V7</accession>
<dbReference type="Proteomes" id="UP000035199">
    <property type="component" value="Chromosome"/>
</dbReference>
<dbReference type="InterPro" id="IPR019812">
    <property type="entry name" value="Hydgase_assmbl_chp_CS"/>
</dbReference>
<dbReference type="GO" id="GO:0051604">
    <property type="term" value="P:protein maturation"/>
    <property type="evidence" value="ECO:0007669"/>
    <property type="project" value="TreeGrafter"/>
</dbReference>
<evidence type="ECO:0000313" key="2">
    <source>
        <dbReference type="EMBL" id="AKK05092.1"/>
    </source>
</evidence>